<reference evidence="2" key="1">
    <citation type="journal article" date="2014" name="Insect Biochem. Mol. Biol.">
        <title>An insight into the sialome of the frog biting fly, Corethrella appendiculata.</title>
        <authorList>
            <person name="Ribeiro J.M.C."/>
            <person name="Chagas A.C."/>
            <person name="Pham V.M."/>
            <person name="Lounibos L.P."/>
            <person name="Calvo E."/>
        </authorList>
    </citation>
    <scope>NUCLEOTIDE SEQUENCE</scope>
    <source>
        <tissue evidence="2">Salivary glands</tissue>
    </source>
</reference>
<dbReference type="EMBL" id="GANO01004764">
    <property type="protein sequence ID" value="JAB55107.1"/>
    <property type="molecule type" value="mRNA"/>
</dbReference>
<feature type="non-terminal residue" evidence="2">
    <location>
        <position position="1"/>
    </location>
</feature>
<dbReference type="AlphaFoldDB" id="U5ESL7"/>
<feature type="transmembrane region" description="Helical" evidence="1">
    <location>
        <begin position="74"/>
        <end position="94"/>
    </location>
</feature>
<keyword evidence="1" id="KW-1133">Transmembrane helix</keyword>
<sequence length="133" mass="15103">GLKFVATPPGILKLCACAILALSVTIFTLSDSCPNSLFWTYFFIILIISSIGLNLIWYFIYILNIITNPIYYKYFYILELFYSFVNFLLLFTVSIKTSMSCTKHNVIDKIPEPITIFAAILIMVSAALVLCLF</sequence>
<organism evidence="2">
    <name type="scientific">Corethrella appendiculata</name>
    <dbReference type="NCBI Taxonomy" id="1370023"/>
    <lineage>
        <taxon>Eukaryota</taxon>
        <taxon>Metazoa</taxon>
        <taxon>Ecdysozoa</taxon>
        <taxon>Arthropoda</taxon>
        <taxon>Hexapoda</taxon>
        <taxon>Insecta</taxon>
        <taxon>Pterygota</taxon>
        <taxon>Neoptera</taxon>
        <taxon>Endopterygota</taxon>
        <taxon>Diptera</taxon>
        <taxon>Nematocera</taxon>
        <taxon>Culicoidea</taxon>
        <taxon>Chaoboridae</taxon>
        <taxon>Corethrella</taxon>
    </lineage>
</organism>
<keyword evidence="1" id="KW-0812">Transmembrane</keyword>
<evidence type="ECO:0000313" key="2">
    <source>
        <dbReference type="EMBL" id="JAB55107.1"/>
    </source>
</evidence>
<protein>
    <submittedName>
        <fullName evidence="2">Putative secreted protein</fullName>
    </submittedName>
</protein>
<feature type="transmembrane region" description="Helical" evidence="1">
    <location>
        <begin position="114"/>
        <end position="132"/>
    </location>
</feature>
<feature type="transmembrane region" description="Helical" evidence="1">
    <location>
        <begin position="12"/>
        <end position="29"/>
    </location>
</feature>
<accession>U5ESL7</accession>
<name>U5ESL7_9DIPT</name>
<feature type="transmembrane region" description="Helical" evidence="1">
    <location>
        <begin position="41"/>
        <end position="62"/>
    </location>
</feature>
<evidence type="ECO:0000256" key="1">
    <source>
        <dbReference type="SAM" id="Phobius"/>
    </source>
</evidence>
<proteinExistence type="evidence at transcript level"/>
<keyword evidence="1" id="KW-0472">Membrane</keyword>